<feature type="compositionally biased region" description="Polar residues" evidence="8">
    <location>
        <begin position="197"/>
        <end position="218"/>
    </location>
</feature>
<protein>
    <recommendedName>
        <fullName evidence="9">BZIP domain-containing protein</fullName>
    </recommendedName>
</protein>
<gene>
    <name evidence="10" type="ORF">BT63DRAFT_68214</name>
</gene>
<proteinExistence type="inferred from homology"/>
<dbReference type="GO" id="GO:0006986">
    <property type="term" value="P:response to unfolded protein"/>
    <property type="evidence" value="ECO:0007669"/>
    <property type="project" value="UniProtKB-KW"/>
</dbReference>
<keyword evidence="4" id="KW-0238">DNA-binding</keyword>
<dbReference type="InterPro" id="IPR044280">
    <property type="entry name" value="Hac1/HY5"/>
</dbReference>
<keyword evidence="5" id="KW-0804">Transcription</keyword>
<dbReference type="Proteomes" id="UP000799302">
    <property type="component" value="Unassembled WGS sequence"/>
</dbReference>
<dbReference type="PROSITE" id="PS50217">
    <property type="entry name" value="BZIP"/>
    <property type="match status" value="1"/>
</dbReference>
<dbReference type="EMBL" id="MU004240">
    <property type="protein sequence ID" value="KAF2665547.1"/>
    <property type="molecule type" value="Genomic_DNA"/>
</dbReference>
<dbReference type="SMART" id="SM00338">
    <property type="entry name" value="BRLZ"/>
    <property type="match status" value="1"/>
</dbReference>
<keyword evidence="3" id="KW-0805">Transcription regulation</keyword>
<dbReference type="PROSITE" id="PS00036">
    <property type="entry name" value="BZIP_BASIC"/>
    <property type="match status" value="1"/>
</dbReference>
<accession>A0A6A6U2A1</accession>
<evidence type="ECO:0000259" key="9">
    <source>
        <dbReference type="PROSITE" id="PS50217"/>
    </source>
</evidence>
<comment type="similarity">
    <text evidence="2">Belongs to the bZIP family.</text>
</comment>
<evidence type="ECO:0000256" key="8">
    <source>
        <dbReference type="SAM" id="MobiDB-lite"/>
    </source>
</evidence>
<evidence type="ECO:0000313" key="10">
    <source>
        <dbReference type="EMBL" id="KAF2665547.1"/>
    </source>
</evidence>
<comment type="subcellular location">
    <subcellularLocation>
        <location evidence="1">Nucleus</location>
    </subcellularLocation>
</comment>
<keyword evidence="11" id="KW-1185">Reference proteome</keyword>
<dbReference type="InterPro" id="IPR046347">
    <property type="entry name" value="bZIP_sf"/>
</dbReference>
<evidence type="ECO:0000256" key="2">
    <source>
        <dbReference type="ARBA" id="ARBA00007163"/>
    </source>
</evidence>
<dbReference type="AlphaFoldDB" id="A0A6A6U2A1"/>
<keyword evidence="6" id="KW-0834">Unfolded protein response</keyword>
<feature type="region of interest" description="Disordered" evidence="8">
    <location>
        <begin position="40"/>
        <end position="124"/>
    </location>
</feature>
<reference evidence="10" key="1">
    <citation type="journal article" date="2020" name="Stud. Mycol.">
        <title>101 Dothideomycetes genomes: a test case for predicting lifestyles and emergence of pathogens.</title>
        <authorList>
            <person name="Haridas S."/>
            <person name="Albert R."/>
            <person name="Binder M."/>
            <person name="Bloem J."/>
            <person name="Labutti K."/>
            <person name="Salamov A."/>
            <person name="Andreopoulos B."/>
            <person name="Baker S."/>
            <person name="Barry K."/>
            <person name="Bills G."/>
            <person name="Bluhm B."/>
            <person name="Cannon C."/>
            <person name="Castanera R."/>
            <person name="Culley D."/>
            <person name="Daum C."/>
            <person name="Ezra D."/>
            <person name="Gonzalez J."/>
            <person name="Henrissat B."/>
            <person name="Kuo A."/>
            <person name="Liang C."/>
            <person name="Lipzen A."/>
            <person name="Lutzoni F."/>
            <person name="Magnuson J."/>
            <person name="Mondo S."/>
            <person name="Nolan M."/>
            <person name="Ohm R."/>
            <person name="Pangilinan J."/>
            <person name="Park H.-J."/>
            <person name="Ramirez L."/>
            <person name="Alfaro M."/>
            <person name="Sun H."/>
            <person name="Tritt A."/>
            <person name="Yoshinaga Y."/>
            <person name="Zwiers L.-H."/>
            <person name="Turgeon B."/>
            <person name="Goodwin S."/>
            <person name="Spatafora J."/>
            <person name="Crous P."/>
            <person name="Grigoriev I."/>
        </authorList>
    </citation>
    <scope>NUCLEOTIDE SEQUENCE</scope>
    <source>
        <strain evidence="10">CBS 115976</strain>
    </source>
</reference>
<name>A0A6A6U2A1_9PEZI</name>
<feature type="compositionally biased region" description="Polar residues" evidence="8">
    <location>
        <begin position="40"/>
        <end position="61"/>
    </location>
</feature>
<feature type="compositionally biased region" description="Basic and acidic residues" evidence="8">
    <location>
        <begin position="95"/>
        <end position="105"/>
    </location>
</feature>
<keyword evidence="7" id="KW-0539">Nucleus</keyword>
<evidence type="ECO:0000256" key="7">
    <source>
        <dbReference type="ARBA" id="ARBA00023242"/>
    </source>
</evidence>
<evidence type="ECO:0000313" key="11">
    <source>
        <dbReference type="Proteomes" id="UP000799302"/>
    </source>
</evidence>
<dbReference type="GO" id="GO:0005634">
    <property type="term" value="C:nucleus"/>
    <property type="evidence" value="ECO:0007669"/>
    <property type="project" value="UniProtKB-SubCell"/>
</dbReference>
<feature type="domain" description="BZIP" evidence="9">
    <location>
        <begin position="101"/>
        <end position="164"/>
    </location>
</feature>
<evidence type="ECO:0000256" key="5">
    <source>
        <dbReference type="ARBA" id="ARBA00023163"/>
    </source>
</evidence>
<dbReference type="OrthoDB" id="674948at2759"/>
<feature type="region of interest" description="Disordered" evidence="8">
    <location>
        <begin position="190"/>
        <end position="222"/>
    </location>
</feature>
<dbReference type="PANTHER" id="PTHR46714">
    <property type="entry name" value="TRANSCRIPTIONAL ACTIVATOR HAC1"/>
    <property type="match status" value="1"/>
</dbReference>
<dbReference type="GO" id="GO:0000981">
    <property type="term" value="F:DNA-binding transcription factor activity, RNA polymerase II-specific"/>
    <property type="evidence" value="ECO:0007669"/>
    <property type="project" value="InterPro"/>
</dbReference>
<dbReference type="InterPro" id="IPR004827">
    <property type="entry name" value="bZIP"/>
</dbReference>
<dbReference type="SUPFAM" id="SSF57959">
    <property type="entry name" value="Leucine zipper domain"/>
    <property type="match status" value="1"/>
</dbReference>
<evidence type="ECO:0000256" key="1">
    <source>
        <dbReference type="ARBA" id="ARBA00004123"/>
    </source>
</evidence>
<sequence>MDSKPVVSVHNLKMESVDNHSFVKLNDIENSQSMSTLSFEALSQATSSPSNTSAPNFNMDLSKQSESKSPQKKRKTWGQKLPEPTTCLPPRKRAKTEAEKEQRRIERVKRNRQAAHNSRERKRVEHEKLIDEKNLFLQECRRLQAQLEHAQQQIRDLGQEPTELNLDYIPGITGNLDNIKFEQSEYALEGYPPVDTPAQSNQSSHNTPSLSNTASPSEGSLPYTPSVVAQDIELTQQSAALLCSLGPQCRSISWLDLANLLLQQWTLWMRLTSATTSTAMCPTLPSSRTTISSSIRSIPPIISRPSPILLS</sequence>
<organism evidence="10 11">
    <name type="scientific">Microthyrium microscopicum</name>
    <dbReference type="NCBI Taxonomy" id="703497"/>
    <lineage>
        <taxon>Eukaryota</taxon>
        <taxon>Fungi</taxon>
        <taxon>Dikarya</taxon>
        <taxon>Ascomycota</taxon>
        <taxon>Pezizomycotina</taxon>
        <taxon>Dothideomycetes</taxon>
        <taxon>Dothideomycetes incertae sedis</taxon>
        <taxon>Microthyriales</taxon>
        <taxon>Microthyriaceae</taxon>
        <taxon>Microthyrium</taxon>
    </lineage>
</organism>
<evidence type="ECO:0000256" key="4">
    <source>
        <dbReference type="ARBA" id="ARBA00023125"/>
    </source>
</evidence>
<dbReference type="PANTHER" id="PTHR46714:SF6">
    <property type="entry name" value="TRANSCRIPTIONAL ACTIVATOR HAC1"/>
    <property type="match status" value="1"/>
</dbReference>
<dbReference type="GO" id="GO:0003677">
    <property type="term" value="F:DNA binding"/>
    <property type="evidence" value="ECO:0007669"/>
    <property type="project" value="UniProtKB-KW"/>
</dbReference>
<evidence type="ECO:0000256" key="6">
    <source>
        <dbReference type="ARBA" id="ARBA00023230"/>
    </source>
</evidence>
<evidence type="ECO:0000256" key="3">
    <source>
        <dbReference type="ARBA" id="ARBA00023015"/>
    </source>
</evidence>
<dbReference type="GO" id="GO:0045944">
    <property type="term" value="P:positive regulation of transcription by RNA polymerase II"/>
    <property type="evidence" value="ECO:0007669"/>
    <property type="project" value="InterPro"/>
</dbReference>